<dbReference type="AlphaFoldDB" id="A0A2N0QNI4"/>
<reference evidence="1 2" key="2">
    <citation type="submission" date="2017-10" db="EMBL/GenBank/DDBJ databases">
        <title>Genome analyses suggest a sexual origin of heterokaryosis in a supposedly ancient asexual fungus.</title>
        <authorList>
            <person name="Corradi N."/>
            <person name="Sedzielewska K."/>
            <person name="Noel J."/>
            <person name="Charron P."/>
            <person name="Farinelli L."/>
            <person name="Marton T."/>
            <person name="Kruger M."/>
            <person name="Pelin A."/>
            <person name="Brachmann A."/>
            <person name="Corradi N."/>
        </authorList>
    </citation>
    <scope>NUCLEOTIDE SEQUENCE [LARGE SCALE GENOMIC DNA]</scope>
    <source>
        <strain evidence="1 2">A1</strain>
    </source>
</reference>
<gene>
    <name evidence="1" type="ORF">RhiirA1_481112</name>
</gene>
<evidence type="ECO:0000313" key="2">
    <source>
        <dbReference type="Proteomes" id="UP000232688"/>
    </source>
</evidence>
<dbReference type="VEuPathDB" id="FungiDB:RhiirA1_481112"/>
<dbReference type="VEuPathDB" id="FungiDB:FUN_018966"/>
<organism evidence="1 2">
    <name type="scientific">Rhizophagus irregularis</name>
    <dbReference type="NCBI Taxonomy" id="588596"/>
    <lineage>
        <taxon>Eukaryota</taxon>
        <taxon>Fungi</taxon>
        <taxon>Fungi incertae sedis</taxon>
        <taxon>Mucoromycota</taxon>
        <taxon>Glomeromycotina</taxon>
        <taxon>Glomeromycetes</taxon>
        <taxon>Glomerales</taxon>
        <taxon>Glomeraceae</taxon>
        <taxon>Rhizophagus</taxon>
    </lineage>
</organism>
<protein>
    <submittedName>
        <fullName evidence="1">Uncharacterized protein</fullName>
    </submittedName>
</protein>
<proteinExistence type="predicted"/>
<accession>A0A2N0QNI4</accession>
<reference evidence="1 2" key="1">
    <citation type="submission" date="2017-10" db="EMBL/GenBank/DDBJ databases">
        <title>Extensive intraspecific genome diversity in a model arbuscular mycorrhizal fungus.</title>
        <authorList>
            <person name="Chen E.C.H."/>
            <person name="Morin E."/>
            <person name="Baudet D."/>
            <person name="Noel J."/>
            <person name="Ndikumana S."/>
            <person name="Charron P."/>
            <person name="St-Onge C."/>
            <person name="Giorgi J."/>
            <person name="Grigoriev I.V."/>
            <person name="Roux C."/>
            <person name="Martin F.M."/>
            <person name="Corradi N."/>
        </authorList>
    </citation>
    <scope>NUCLEOTIDE SEQUENCE [LARGE SCALE GENOMIC DNA]</scope>
    <source>
        <strain evidence="1 2">A1</strain>
    </source>
</reference>
<name>A0A2N0QNI4_9GLOM</name>
<dbReference type="Proteomes" id="UP000232688">
    <property type="component" value="Unassembled WGS sequence"/>
</dbReference>
<sequence length="237" mass="27825">MNDRDLKIDDQIIDDIYKLTNGYADLVNLCGRVVDAISRKYSEWILYKINNLGMEISNYATFMKLIKSLKSDDARDAMNLLHMKFFSSLDTEKITDCNEFSLVKFLISEDLLIWQYVIPDLYPSYLLNKAPLQDDYKLNRQVNSKTKVRVPQESTYKNELYRVLVNWLCKEGAKVTAQWHLKINSNDKYCDIVVRKDDQVILLKLLATPTKGQLDEHYDYTVKPLCTDLWCTDNFLY</sequence>
<dbReference type="VEuPathDB" id="FungiDB:RhiirFUN_015429"/>
<dbReference type="EMBL" id="LLXH01005464">
    <property type="protein sequence ID" value="PKC52618.1"/>
    <property type="molecule type" value="Genomic_DNA"/>
</dbReference>
<evidence type="ECO:0000313" key="1">
    <source>
        <dbReference type="EMBL" id="PKC52618.1"/>
    </source>
</evidence>
<comment type="caution">
    <text evidence="1">The sequence shown here is derived from an EMBL/GenBank/DDBJ whole genome shotgun (WGS) entry which is preliminary data.</text>
</comment>